<proteinExistence type="predicted"/>
<comment type="caution">
    <text evidence="2">The sequence shown here is derived from an EMBL/GenBank/DDBJ whole genome shotgun (WGS) entry which is preliminary data.</text>
</comment>
<evidence type="ECO:0000256" key="1">
    <source>
        <dbReference type="SAM" id="Phobius"/>
    </source>
</evidence>
<dbReference type="AlphaFoldDB" id="A0A0F9BFF2"/>
<organism evidence="2">
    <name type="scientific">marine sediment metagenome</name>
    <dbReference type="NCBI Taxonomy" id="412755"/>
    <lineage>
        <taxon>unclassified sequences</taxon>
        <taxon>metagenomes</taxon>
        <taxon>ecological metagenomes</taxon>
    </lineage>
</organism>
<keyword evidence="1" id="KW-0812">Transmembrane</keyword>
<gene>
    <name evidence="2" type="ORF">LCGC14_2455100</name>
</gene>
<keyword evidence="1" id="KW-0472">Membrane</keyword>
<accession>A0A0F9BFF2</accession>
<protein>
    <submittedName>
        <fullName evidence="2">Uncharacterized protein</fullName>
    </submittedName>
</protein>
<feature type="transmembrane region" description="Helical" evidence="1">
    <location>
        <begin position="12"/>
        <end position="34"/>
    </location>
</feature>
<name>A0A0F9BFF2_9ZZZZ</name>
<sequence length="50" mass="5745">MKIMDLITDNSLYLYVCIGIFILVNQNLGIFMLLMGMYHGRSVISSEDEE</sequence>
<keyword evidence="1" id="KW-1133">Transmembrane helix</keyword>
<dbReference type="EMBL" id="LAZR01038084">
    <property type="protein sequence ID" value="KKL20475.1"/>
    <property type="molecule type" value="Genomic_DNA"/>
</dbReference>
<evidence type="ECO:0000313" key="2">
    <source>
        <dbReference type="EMBL" id="KKL20475.1"/>
    </source>
</evidence>
<reference evidence="2" key="1">
    <citation type="journal article" date="2015" name="Nature">
        <title>Complex archaea that bridge the gap between prokaryotes and eukaryotes.</title>
        <authorList>
            <person name="Spang A."/>
            <person name="Saw J.H."/>
            <person name="Jorgensen S.L."/>
            <person name="Zaremba-Niedzwiedzka K."/>
            <person name="Martijn J."/>
            <person name="Lind A.E."/>
            <person name="van Eijk R."/>
            <person name="Schleper C."/>
            <person name="Guy L."/>
            <person name="Ettema T.J."/>
        </authorList>
    </citation>
    <scope>NUCLEOTIDE SEQUENCE</scope>
</reference>